<organism evidence="2 3">
    <name type="scientific">Cryptosporangium phraense</name>
    <dbReference type="NCBI Taxonomy" id="2593070"/>
    <lineage>
        <taxon>Bacteria</taxon>
        <taxon>Bacillati</taxon>
        <taxon>Actinomycetota</taxon>
        <taxon>Actinomycetes</taxon>
        <taxon>Cryptosporangiales</taxon>
        <taxon>Cryptosporangiaceae</taxon>
        <taxon>Cryptosporangium</taxon>
    </lineage>
</organism>
<proteinExistence type="predicted"/>
<dbReference type="Pfam" id="PF18029">
    <property type="entry name" value="Glyoxalase_6"/>
    <property type="match status" value="1"/>
</dbReference>
<gene>
    <name evidence="2" type="ORF">FL583_04235</name>
</gene>
<dbReference type="Proteomes" id="UP000317982">
    <property type="component" value="Unassembled WGS sequence"/>
</dbReference>
<dbReference type="InterPro" id="IPR041581">
    <property type="entry name" value="Glyoxalase_6"/>
</dbReference>
<reference evidence="2 3" key="1">
    <citation type="submission" date="2019-07" db="EMBL/GenBank/DDBJ databases">
        <title>Cryptosporangium phraense sp. nov., isolated from plant litter.</title>
        <authorList>
            <person name="Suriyachadkun C."/>
        </authorList>
    </citation>
    <scope>NUCLEOTIDE SEQUENCE [LARGE SCALE GENOMIC DNA]</scope>
    <source>
        <strain evidence="2 3">A-T 5661</strain>
    </source>
</reference>
<dbReference type="RefSeq" id="WP_142703114.1">
    <property type="nucleotide sequence ID" value="NZ_VIRS01000002.1"/>
</dbReference>
<accession>A0A545B182</accession>
<comment type="caution">
    <text evidence="2">The sequence shown here is derived from an EMBL/GenBank/DDBJ whole genome shotgun (WGS) entry which is preliminary data.</text>
</comment>
<dbReference type="PROSITE" id="PS51819">
    <property type="entry name" value="VOC"/>
    <property type="match status" value="1"/>
</dbReference>
<dbReference type="EMBL" id="VIRS01000002">
    <property type="protein sequence ID" value="TQS46595.1"/>
    <property type="molecule type" value="Genomic_DNA"/>
</dbReference>
<dbReference type="InterPro" id="IPR037523">
    <property type="entry name" value="VOC_core"/>
</dbReference>
<dbReference type="InParanoid" id="A0A545B182"/>
<dbReference type="SUPFAM" id="SSF54593">
    <property type="entry name" value="Glyoxalase/Bleomycin resistance protein/Dihydroxybiphenyl dioxygenase"/>
    <property type="match status" value="1"/>
</dbReference>
<dbReference type="InterPro" id="IPR029068">
    <property type="entry name" value="Glyas_Bleomycin-R_OHBP_Dase"/>
</dbReference>
<keyword evidence="3" id="KW-1185">Reference proteome</keyword>
<dbReference type="OrthoDB" id="9793039at2"/>
<name>A0A545B182_9ACTN</name>
<protein>
    <submittedName>
        <fullName evidence="2">Glyoxalase</fullName>
    </submittedName>
</protein>
<dbReference type="AlphaFoldDB" id="A0A545B182"/>
<evidence type="ECO:0000313" key="3">
    <source>
        <dbReference type="Proteomes" id="UP000317982"/>
    </source>
</evidence>
<dbReference type="Gene3D" id="3.10.180.10">
    <property type="entry name" value="2,3-Dihydroxybiphenyl 1,2-Dioxygenase, domain 1"/>
    <property type="match status" value="1"/>
</dbReference>
<sequence>MARAVVHFEIIGKNPAALRTFYAELFGWEYNVGDASSDLVSDPGQYGFIDGASTENPSPINGGIGGGPGHSPHVIFYVGVPDVEQTLRDAERLGGKRLLESTANGPIAVGHFSDPEGNVVGIAGPIRPEAR</sequence>
<feature type="domain" description="VOC" evidence="1">
    <location>
        <begin position="4"/>
        <end position="125"/>
    </location>
</feature>
<evidence type="ECO:0000313" key="2">
    <source>
        <dbReference type="EMBL" id="TQS46595.1"/>
    </source>
</evidence>
<evidence type="ECO:0000259" key="1">
    <source>
        <dbReference type="PROSITE" id="PS51819"/>
    </source>
</evidence>